<dbReference type="PROSITE" id="PS52012">
    <property type="entry name" value="CFEM"/>
    <property type="match status" value="1"/>
</dbReference>
<comment type="subcellular location">
    <subcellularLocation>
        <location evidence="1">Cell membrane</location>
        <topology evidence="1">Lipid-anchor</topology>
        <topology evidence="1">GPI-anchor</topology>
    </subcellularLocation>
    <subcellularLocation>
        <location evidence="2">Secreted</location>
    </subcellularLocation>
</comment>
<feature type="chain" id="PRO_5034233725" description="CFEM domain-containing protein" evidence="14">
    <location>
        <begin position="20"/>
        <end position="152"/>
    </location>
</feature>
<reference evidence="16" key="1">
    <citation type="submission" date="2020-11" db="EMBL/GenBank/DDBJ databases">
        <authorList>
            <person name="Koelle M."/>
            <person name="Horta M.A.C."/>
            <person name="Nowrousian M."/>
            <person name="Ohm R.A."/>
            <person name="Benz P."/>
            <person name="Pilgard A."/>
        </authorList>
    </citation>
    <scope>NUCLEOTIDE SEQUENCE</scope>
    <source>
        <strain evidence="16">FPRL280</strain>
    </source>
</reference>
<dbReference type="GO" id="GO:0046872">
    <property type="term" value="F:metal ion binding"/>
    <property type="evidence" value="ECO:0007669"/>
    <property type="project" value="UniProtKB-KW"/>
</dbReference>
<accession>A0A8H7U1D0</accession>
<name>A0A8H7U1D0_9APHY</name>
<evidence type="ECO:0000256" key="12">
    <source>
        <dbReference type="ARBA" id="ARBA00023180"/>
    </source>
</evidence>
<keyword evidence="7" id="KW-0479">Metal-binding</keyword>
<dbReference type="GO" id="GO:0005576">
    <property type="term" value="C:extracellular region"/>
    <property type="evidence" value="ECO:0007669"/>
    <property type="project" value="UniProtKB-SubCell"/>
</dbReference>
<evidence type="ECO:0000256" key="2">
    <source>
        <dbReference type="ARBA" id="ARBA00004613"/>
    </source>
</evidence>
<gene>
    <name evidence="16" type="ORF">IEO21_05641</name>
</gene>
<keyword evidence="13" id="KW-0449">Lipoprotein</keyword>
<evidence type="ECO:0000256" key="8">
    <source>
        <dbReference type="ARBA" id="ARBA00022729"/>
    </source>
</evidence>
<sequence length="152" mass="14750">MRFSLVLIALSGVVASASAMSTRAGIFKRQFPTCADSCLANADFGDCNESDDSCLCRNSAFVNSVTSCIQTSCTGSDIATADADAQQLCLAVGVTLSASSASATATSPSSTSATSASASSSATGAAKTGAAMTHGVSAIAGLVAVGAVAFAL</sequence>
<evidence type="ECO:0000256" key="1">
    <source>
        <dbReference type="ARBA" id="ARBA00004609"/>
    </source>
</evidence>
<keyword evidence="10" id="KW-0472">Membrane</keyword>
<evidence type="ECO:0000313" key="17">
    <source>
        <dbReference type="Proteomes" id="UP000639403"/>
    </source>
</evidence>
<evidence type="ECO:0000313" key="16">
    <source>
        <dbReference type="EMBL" id="KAF9813407.1"/>
    </source>
</evidence>
<proteinExistence type="inferred from homology"/>
<protein>
    <recommendedName>
        <fullName evidence="15">CFEM domain-containing protein</fullName>
    </recommendedName>
</protein>
<dbReference type="InterPro" id="IPR008427">
    <property type="entry name" value="Extracellular_membr_CFEM_dom"/>
</dbReference>
<evidence type="ECO:0000256" key="10">
    <source>
        <dbReference type="ARBA" id="ARBA00023136"/>
    </source>
</evidence>
<evidence type="ECO:0000256" key="13">
    <source>
        <dbReference type="ARBA" id="ARBA00023288"/>
    </source>
</evidence>
<keyword evidence="6" id="KW-0349">Heme</keyword>
<keyword evidence="4" id="KW-1003">Cell membrane</keyword>
<keyword evidence="12" id="KW-0325">Glycoprotein</keyword>
<evidence type="ECO:0000256" key="11">
    <source>
        <dbReference type="ARBA" id="ARBA00023157"/>
    </source>
</evidence>
<evidence type="ECO:0000259" key="15">
    <source>
        <dbReference type="PROSITE" id="PS52012"/>
    </source>
</evidence>
<comment type="caution">
    <text evidence="16">The sequence shown here is derived from an EMBL/GenBank/DDBJ whole genome shotgun (WGS) entry which is preliminary data.</text>
</comment>
<dbReference type="EMBL" id="JADOXO010000106">
    <property type="protein sequence ID" value="KAF9813407.1"/>
    <property type="molecule type" value="Genomic_DNA"/>
</dbReference>
<dbReference type="PANTHER" id="PTHR37928:SF2">
    <property type="entry name" value="GPI ANCHORED CFEM DOMAIN PROTEIN (AFU_ORTHOLOGUE AFUA_6G10580)"/>
    <property type="match status" value="1"/>
</dbReference>
<feature type="signal peptide" evidence="14">
    <location>
        <begin position="1"/>
        <end position="19"/>
    </location>
</feature>
<evidence type="ECO:0000256" key="5">
    <source>
        <dbReference type="ARBA" id="ARBA00022525"/>
    </source>
</evidence>
<keyword evidence="5" id="KW-0964">Secreted</keyword>
<dbReference type="GO" id="GO:0005886">
    <property type="term" value="C:plasma membrane"/>
    <property type="evidence" value="ECO:0007669"/>
    <property type="project" value="UniProtKB-SubCell"/>
</dbReference>
<reference evidence="16" key="2">
    <citation type="journal article" name="Front. Microbiol.">
        <title>Degradative Capacity of Two Strains of Rhodonia placenta: From Phenotype to Genotype.</title>
        <authorList>
            <person name="Kolle M."/>
            <person name="Horta M.A.C."/>
            <person name="Nowrousian M."/>
            <person name="Ohm R.A."/>
            <person name="Benz J.P."/>
            <person name="Pilgard A."/>
        </authorList>
    </citation>
    <scope>NUCLEOTIDE SEQUENCE</scope>
    <source>
        <strain evidence="16">FPRL280</strain>
    </source>
</reference>
<dbReference type="Pfam" id="PF05730">
    <property type="entry name" value="CFEM"/>
    <property type="match status" value="1"/>
</dbReference>
<evidence type="ECO:0000256" key="7">
    <source>
        <dbReference type="ARBA" id="ARBA00022723"/>
    </source>
</evidence>
<evidence type="ECO:0000256" key="14">
    <source>
        <dbReference type="SAM" id="SignalP"/>
    </source>
</evidence>
<dbReference type="PANTHER" id="PTHR37928">
    <property type="entry name" value="CFEM DOMAIN PROTEIN (AFU_ORTHOLOGUE AFUA_6G14090)"/>
    <property type="match status" value="1"/>
</dbReference>
<dbReference type="InterPro" id="IPR051735">
    <property type="entry name" value="CFEM_domain"/>
</dbReference>
<dbReference type="AlphaFoldDB" id="A0A8H7U1D0"/>
<evidence type="ECO:0000256" key="4">
    <source>
        <dbReference type="ARBA" id="ARBA00022475"/>
    </source>
</evidence>
<keyword evidence="8 14" id="KW-0732">Signal</keyword>
<dbReference type="Proteomes" id="UP000639403">
    <property type="component" value="Unassembled WGS sequence"/>
</dbReference>
<keyword evidence="11" id="KW-1015">Disulfide bond</keyword>
<evidence type="ECO:0000256" key="3">
    <source>
        <dbReference type="ARBA" id="ARBA00010031"/>
    </source>
</evidence>
<comment type="similarity">
    <text evidence="3">Belongs to the RBT5 family.</text>
</comment>
<evidence type="ECO:0000256" key="9">
    <source>
        <dbReference type="ARBA" id="ARBA00023004"/>
    </source>
</evidence>
<keyword evidence="9" id="KW-0408">Iron</keyword>
<evidence type="ECO:0000256" key="6">
    <source>
        <dbReference type="ARBA" id="ARBA00022617"/>
    </source>
</evidence>
<organism evidence="16 17">
    <name type="scientific">Rhodonia placenta</name>
    <dbReference type="NCBI Taxonomy" id="104341"/>
    <lineage>
        <taxon>Eukaryota</taxon>
        <taxon>Fungi</taxon>
        <taxon>Dikarya</taxon>
        <taxon>Basidiomycota</taxon>
        <taxon>Agaricomycotina</taxon>
        <taxon>Agaricomycetes</taxon>
        <taxon>Polyporales</taxon>
        <taxon>Adustoporiaceae</taxon>
        <taxon>Rhodonia</taxon>
    </lineage>
</organism>
<feature type="domain" description="CFEM" evidence="15">
    <location>
        <begin position="6"/>
        <end position="116"/>
    </location>
</feature>